<comment type="subcellular location">
    <subcellularLocation>
        <location evidence="1">Chromosome</location>
    </subcellularLocation>
</comment>
<dbReference type="GO" id="GO:0051301">
    <property type="term" value="P:cell division"/>
    <property type="evidence" value="ECO:0007669"/>
    <property type="project" value="UniProtKB-KW"/>
</dbReference>
<dbReference type="Proteomes" id="UP000023152">
    <property type="component" value="Unassembled WGS sequence"/>
</dbReference>
<evidence type="ECO:0000259" key="10">
    <source>
        <dbReference type="Pfam" id="PF12719"/>
    </source>
</evidence>
<dbReference type="InterPro" id="IPR016024">
    <property type="entry name" value="ARM-type_fold"/>
</dbReference>
<feature type="compositionally biased region" description="Basic and acidic residues" evidence="8">
    <location>
        <begin position="746"/>
        <end position="757"/>
    </location>
</feature>
<evidence type="ECO:0000313" key="12">
    <source>
        <dbReference type="Proteomes" id="UP000023152"/>
    </source>
</evidence>
<dbReference type="Pfam" id="PF12719">
    <property type="entry name" value="Cnd3"/>
    <property type="match status" value="2"/>
</dbReference>
<dbReference type="PANTHER" id="PTHR14418:SF5">
    <property type="entry name" value="CONDENSIN COMPLEX SUBUNIT 3"/>
    <property type="match status" value="1"/>
</dbReference>
<evidence type="ECO:0000313" key="11">
    <source>
        <dbReference type="EMBL" id="ETO36181.1"/>
    </source>
</evidence>
<feature type="domain" description="Nuclear condensin complex subunit 3 C-terminal" evidence="10">
    <location>
        <begin position="304"/>
        <end position="539"/>
    </location>
</feature>
<feature type="coiled-coil region" evidence="7">
    <location>
        <begin position="120"/>
        <end position="189"/>
    </location>
</feature>
<proteinExistence type="predicted"/>
<evidence type="ECO:0000256" key="7">
    <source>
        <dbReference type="SAM" id="Coils"/>
    </source>
</evidence>
<evidence type="ECO:0000256" key="8">
    <source>
        <dbReference type="SAM" id="MobiDB-lite"/>
    </source>
</evidence>
<sequence length="924" mass="106478">KNKKKTKHKTKVTYECVETDIVLACAVPTSQTKEANGNAGKYTVRRGGLCEDRGALDEFSRSSLSNCCIELLKNVSVSDDLVPVVMKLLRAQIHGESDEDEFIRLVVETVDDIRDPLGEAAEMEEDMRQRDRLMEQLEQLTNDKQHLEQSLQRIKNHKGSQWSQLNAKLQETEEQIQQVNEQLTRKEEKDVAIWQRVICIASDLFEFTRKDWKHHLIQPLCNSVVAQALFHDLEVVRVSAIKAFTLFCCLDKRIAEKNIQLFFNVMCTLFYSLLFDLFDFKRIACLVWCTRPQALRNDDFPQESLIAMKALFDFLLIYDLFSEQEMQIDKHEHEHDMKLDEHNDGSGDEKSQPPNTINSAKEIVEILKDYLQSSDQNLLNCATEGFCKLLFLNRLKYYSTEILTQLFLLFHNPAIKSDETDQICQTLSVFWSKFCDYNIFPANRQLIVSCLMPCIRSIAYAAKDSPLRGVSLSNVVDHFLWLLGAGADSCMPVQDKLNGKKGDNIKKYKILTWQAQSALATNHDKVAKKWMDKFKEKLDAADDKPDIKLNQDELGPLNTLRQQRIQHIVTQHLEFMDDEDERLAFIRERQSREADLSLSDYENSVNEAKMRPQTIDTNNNAEDDLEPIDDNSSICSDSHTSKSKSARQRGTANSGSSHQKKQRKATNPNDGKQSKASTGKSAKQKTKRLSPNKTKQKSLLLFFLKLFYAFFVLLYQKKTETSNNKPNKRNGYDNDEKVSSDIEMIDRHQIDDKENQPKKKKKKQKRGDRKNKVMRICMVCHFFICSLIKHFNAFCLLGCVVSETNSAKHRQIADDEVLSENENNKKHENSRQKSVGSNAYLRPNAKAVLKKKDLNSKYQTPEATKSNDINSLFHDSSTVKKLLKDELNSPFIDDKLIEGHMKKMQSEKMRMEWDKIVDALLEED</sequence>
<keyword evidence="3" id="KW-0132">Cell division</keyword>
<feature type="transmembrane region" description="Helical" evidence="9">
    <location>
        <begin position="698"/>
        <end position="715"/>
    </location>
</feature>
<name>X6PD91_RETFI</name>
<feature type="compositionally biased region" description="Basic residues" evidence="8">
    <location>
        <begin position="758"/>
        <end position="768"/>
    </location>
</feature>
<feature type="compositionally biased region" description="Basic and acidic residues" evidence="8">
    <location>
        <begin position="822"/>
        <end position="831"/>
    </location>
</feature>
<feature type="region of interest" description="Disordered" evidence="8">
    <location>
        <begin position="817"/>
        <end position="838"/>
    </location>
</feature>
<comment type="caution">
    <text evidence="11">The sequence shown here is derived from an EMBL/GenBank/DDBJ whole genome shotgun (WGS) entry which is preliminary data.</text>
</comment>
<evidence type="ECO:0000256" key="2">
    <source>
        <dbReference type="ARBA" id="ARBA00022454"/>
    </source>
</evidence>
<keyword evidence="12" id="KW-1185">Reference proteome</keyword>
<dbReference type="AlphaFoldDB" id="X6PD91"/>
<keyword evidence="2" id="KW-0158">Chromosome</keyword>
<protein>
    <recommendedName>
        <fullName evidence="10">Nuclear condensin complex subunit 3 C-terminal domain-containing protein</fullName>
    </recommendedName>
</protein>
<dbReference type="PANTHER" id="PTHR14418">
    <property type="entry name" value="CONDENSIN COMPLEX SUBUNIT 3-RELATED"/>
    <property type="match status" value="1"/>
</dbReference>
<feature type="transmembrane region" description="Helical" evidence="9">
    <location>
        <begin position="773"/>
        <end position="791"/>
    </location>
</feature>
<feature type="region of interest" description="Disordered" evidence="8">
    <location>
        <begin position="746"/>
        <end position="768"/>
    </location>
</feature>
<evidence type="ECO:0000256" key="6">
    <source>
        <dbReference type="ARBA" id="ARBA00023306"/>
    </source>
</evidence>
<evidence type="ECO:0000256" key="3">
    <source>
        <dbReference type="ARBA" id="ARBA00022618"/>
    </source>
</evidence>
<dbReference type="OrthoDB" id="27187at2759"/>
<keyword evidence="9" id="KW-0812">Transmembrane</keyword>
<dbReference type="InterPro" id="IPR027165">
    <property type="entry name" value="CND3"/>
</dbReference>
<organism evidence="11 12">
    <name type="scientific">Reticulomyxa filosa</name>
    <dbReference type="NCBI Taxonomy" id="46433"/>
    <lineage>
        <taxon>Eukaryota</taxon>
        <taxon>Sar</taxon>
        <taxon>Rhizaria</taxon>
        <taxon>Retaria</taxon>
        <taxon>Foraminifera</taxon>
        <taxon>Monothalamids</taxon>
        <taxon>Reticulomyxidae</taxon>
        <taxon>Reticulomyxa</taxon>
    </lineage>
</organism>
<keyword evidence="4" id="KW-0498">Mitosis</keyword>
<dbReference type="SUPFAM" id="SSF48371">
    <property type="entry name" value="ARM repeat"/>
    <property type="match status" value="1"/>
</dbReference>
<feature type="domain" description="Nuclear condensin complex subunit 3 C-terminal" evidence="10">
    <location>
        <begin position="200"/>
        <end position="267"/>
    </location>
</feature>
<keyword evidence="9" id="KW-1133">Transmembrane helix</keyword>
<evidence type="ECO:0000256" key="5">
    <source>
        <dbReference type="ARBA" id="ARBA00023067"/>
    </source>
</evidence>
<accession>X6PD91</accession>
<dbReference type="GO" id="GO:0007076">
    <property type="term" value="P:mitotic chromosome condensation"/>
    <property type="evidence" value="ECO:0007669"/>
    <property type="project" value="InterPro"/>
</dbReference>
<dbReference type="InterPro" id="IPR025977">
    <property type="entry name" value="Cnd3_C"/>
</dbReference>
<reference evidence="11 12" key="1">
    <citation type="journal article" date="2013" name="Curr. Biol.">
        <title>The Genome of the Foraminiferan Reticulomyxa filosa.</title>
        <authorList>
            <person name="Glockner G."/>
            <person name="Hulsmann N."/>
            <person name="Schleicher M."/>
            <person name="Noegel A.A."/>
            <person name="Eichinger L."/>
            <person name="Gallinger C."/>
            <person name="Pawlowski J."/>
            <person name="Sierra R."/>
            <person name="Euteneuer U."/>
            <person name="Pillet L."/>
            <person name="Moustafa A."/>
            <person name="Platzer M."/>
            <person name="Groth M."/>
            <person name="Szafranski K."/>
            <person name="Schliwa M."/>
        </authorList>
    </citation>
    <scope>NUCLEOTIDE SEQUENCE [LARGE SCALE GENOMIC DNA]</scope>
</reference>
<dbReference type="GO" id="GO:0000793">
    <property type="term" value="C:condensed chromosome"/>
    <property type="evidence" value="ECO:0007669"/>
    <property type="project" value="TreeGrafter"/>
</dbReference>
<feature type="non-terminal residue" evidence="11">
    <location>
        <position position="1"/>
    </location>
</feature>
<feature type="compositionally biased region" description="Basic residues" evidence="8">
    <location>
        <begin position="682"/>
        <end position="691"/>
    </location>
</feature>
<dbReference type="EMBL" id="ASPP01000928">
    <property type="protein sequence ID" value="ETO36181.1"/>
    <property type="molecule type" value="Genomic_DNA"/>
</dbReference>
<feature type="compositionally biased region" description="Polar residues" evidence="8">
    <location>
        <begin position="648"/>
        <end position="657"/>
    </location>
</feature>
<evidence type="ECO:0000256" key="4">
    <source>
        <dbReference type="ARBA" id="ARBA00022776"/>
    </source>
</evidence>
<keyword evidence="9" id="KW-0472">Membrane</keyword>
<gene>
    <name evidence="11" type="ORF">RFI_00881</name>
</gene>
<feature type="region of interest" description="Disordered" evidence="8">
    <location>
        <begin position="592"/>
        <end position="691"/>
    </location>
</feature>
<evidence type="ECO:0000256" key="9">
    <source>
        <dbReference type="SAM" id="Phobius"/>
    </source>
</evidence>
<keyword evidence="5" id="KW-0226">DNA condensation</keyword>
<evidence type="ECO:0000256" key="1">
    <source>
        <dbReference type="ARBA" id="ARBA00004286"/>
    </source>
</evidence>
<feature type="transmembrane region" description="Helical" evidence="9">
    <location>
        <begin position="261"/>
        <end position="278"/>
    </location>
</feature>
<feature type="compositionally biased region" description="Polar residues" evidence="8">
    <location>
        <begin position="665"/>
        <end position="681"/>
    </location>
</feature>
<keyword evidence="6" id="KW-0131">Cell cycle</keyword>
<keyword evidence="7" id="KW-0175">Coiled coil</keyword>
<dbReference type="GO" id="GO:0000796">
    <property type="term" value="C:condensin complex"/>
    <property type="evidence" value="ECO:0007669"/>
    <property type="project" value="InterPro"/>
</dbReference>